<dbReference type="STRING" id="349095.SAMN05660299_00482"/>
<evidence type="ECO:0000313" key="3">
    <source>
        <dbReference type="Proteomes" id="UP000199309"/>
    </source>
</evidence>
<dbReference type="GO" id="GO:0005829">
    <property type="term" value="C:cytosol"/>
    <property type="evidence" value="ECO:0007669"/>
    <property type="project" value="TreeGrafter"/>
</dbReference>
<dbReference type="InterPro" id="IPR011322">
    <property type="entry name" value="N-reg_PII-like_a/b"/>
</dbReference>
<accession>A0A1G9RJF0</accession>
<dbReference type="SMART" id="SM00938">
    <property type="entry name" value="P-II"/>
    <property type="match status" value="1"/>
</dbReference>
<dbReference type="PRINTS" id="PR00340">
    <property type="entry name" value="PIIGLNB"/>
</dbReference>
<sequence length="131" mass="14578">MGQINKIEIITRPEKLNDLKEAMYAIRVTGMTVMQVYGCGLSHGYTEIYRGQEMSINLLPKIKVEIVVSEIPVEKVIEAAEKACRTGHIGDGKIFVTTVDNAIRIRTGESGVDAIRDRNDETDIVNSIIKE</sequence>
<dbReference type="EMBL" id="FNHQ01000003">
    <property type="protein sequence ID" value="SDM23343.1"/>
    <property type="molecule type" value="Genomic_DNA"/>
</dbReference>
<dbReference type="OrthoDB" id="9802729at2"/>
<keyword evidence="3" id="KW-1185">Reference proteome</keyword>
<dbReference type="Gene3D" id="3.30.70.120">
    <property type="match status" value="1"/>
</dbReference>
<organism evidence="2 3">
    <name type="scientific">Megasphaera paucivorans</name>
    <dbReference type="NCBI Taxonomy" id="349095"/>
    <lineage>
        <taxon>Bacteria</taxon>
        <taxon>Bacillati</taxon>
        <taxon>Bacillota</taxon>
        <taxon>Negativicutes</taxon>
        <taxon>Veillonellales</taxon>
        <taxon>Veillonellaceae</taxon>
        <taxon>Megasphaera</taxon>
    </lineage>
</organism>
<dbReference type="PANTHER" id="PTHR30115:SF11">
    <property type="entry name" value="NITROGEN REGULATORY PROTEIN P-II HOMOLOG"/>
    <property type="match status" value="1"/>
</dbReference>
<proteinExistence type="inferred from homology"/>
<dbReference type="PROSITE" id="PS00638">
    <property type="entry name" value="PII_GLNB_CTER"/>
    <property type="match status" value="1"/>
</dbReference>
<dbReference type="RefSeq" id="WP_091647838.1">
    <property type="nucleotide sequence ID" value="NZ_FNHQ01000003.1"/>
</dbReference>
<comment type="similarity">
    <text evidence="1">Belongs to the P(II) protein family.</text>
</comment>
<name>A0A1G9RJF0_9FIRM</name>
<dbReference type="GO" id="GO:0030234">
    <property type="term" value="F:enzyme regulator activity"/>
    <property type="evidence" value="ECO:0007669"/>
    <property type="project" value="InterPro"/>
</dbReference>
<dbReference type="InterPro" id="IPR002187">
    <property type="entry name" value="N-reg_PII"/>
</dbReference>
<dbReference type="AlphaFoldDB" id="A0A1G9RJF0"/>
<gene>
    <name evidence="2" type="ORF">SAMN05660299_00482</name>
</gene>
<dbReference type="GO" id="GO:0006808">
    <property type="term" value="P:regulation of nitrogen utilization"/>
    <property type="evidence" value="ECO:0007669"/>
    <property type="project" value="InterPro"/>
</dbReference>
<dbReference type="SUPFAM" id="SSF54913">
    <property type="entry name" value="GlnB-like"/>
    <property type="match status" value="1"/>
</dbReference>
<evidence type="ECO:0000313" key="2">
    <source>
        <dbReference type="EMBL" id="SDM23343.1"/>
    </source>
</evidence>
<protein>
    <submittedName>
        <fullName evidence="2">Nitrogen regulatory protein P-II family</fullName>
    </submittedName>
</protein>
<reference evidence="2 3" key="1">
    <citation type="submission" date="2016-10" db="EMBL/GenBank/DDBJ databases">
        <authorList>
            <person name="de Groot N.N."/>
        </authorList>
    </citation>
    <scope>NUCLEOTIDE SEQUENCE [LARGE SCALE GENOMIC DNA]</scope>
    <source>
        <strain evidence="2 3">DSM 16981</strain>
    </source>
</reference>
<dbReference type="PANTHER" id="PTHR30115">
    <property type="entry name" value="NITROGEN REGULATORY PROTEIN P-II"/>
    <property type="match status" value="1"/>
</dbReference>
<evidence type="ECO:0000256" key="1">
    <source>
        <dbReference type="RuleBase" id="RU003936"/>
    </source>
</evidence>
<dbReference type="InterPro" id="IPR017918">
    <property type="entry name" value="N-reg_PII_CS"/>
</dbReference>
<dbReference type="PROSITE" id="PS51343">
    <property type="entry name" value="PII_GLNB_DOM"/>
    <property type="match status" value="1"/>
</dbReference>
<dbReference type="Proteomes" id="UP000199309">
    <property type="component" value="Unassembled WGS sequence"/>
</dbReference>
<dbReference type="InterPro" id="IPR015867">
    <property type="entry name" value="N-reg_PII/ATP_PRibTrfase_C"/>
</dbReference>
<dbReference type="Pfam" id="PF00543">
    <property type="entry name" value="P-II"/>
    <property type="match status" value="1"/>
</dbReference>
<dbReference type="GO" id="GO:0005524">
    <property type="term" value="F:ATP binding"/>
    <property type="evidence" value="ECO:0007669"/>
    <property type="project" value="TreeGrafter"/>
</dbReference>